<organism evidence="1 2">
    <name type="scientific">Bacteroides uniformis</name>
    <dbReference type="NCBI Taxonomy" id="820"/>
    <lineage>
        <taxon>Bacteria</taxon>
        <taxon>Pseudomonadati</taxon>
        <taxon>Bacteroidota</taxon>
        <taxon>Bacteroidia</taxon>
        <taxon>Bacteroidales</taxon>
        <taxon>Bacteroidaceae</taxon>
        <taxon>Bacteroides</taxon>
    </lineage>
</organism>
<dbReference type="EMBL" id="WCUA01000121">
    <property type="protein sequence ID" value="KAB4179567.1"/>
    <property type="molecule type" value="Genomic_DNA"/>
</dbReference>
<dbReference type="Gene3D" id="3.40.50.720">
    <property type="entry name" value="NAD(P)-binding Rossmann-like Domain"/>
    <property type="match status" value="1"/>
</dbReference>
<dbReference type="Proteomes" id="UP000442334">
    <property type="component" value="Unassembled WGS sequence"/>
</dbReference>
<protein>
    <submittedName>
        <fullName evidence="1">DUF2520 domain-containing protein</fullName>
    </submittedName>
</protein>
<name>A0A7J5GQY5_BACUN</name>
<feature type="non-terminal residue" evidence="1">
    <location>
        <position position="36"/>
    </location>
</feature>
<comment type="caution">
    <text evidence="1">The sequence shown here is derived from an EMBL/GenBank/DDBJ whole genome shotgun (WGS) entry which is preliminary data.</text>
</comment>
<gene>
    <name evidence="1" type="ORF">GAQ34_22505</name>
</gene>
<reference evidence="1 2" key="1">
    <citation type="journal article" date="2019" name="Nat. Med.">
        <title>A library of human gut bacterial isolates paired with longitudinal multiomics data enables mechanistic microbiome research.</title>
        <authorList>
            <person name="Poyet M."/>
            <person name="Groussin M."/>
            <person name="Gibbons S.M."/>
            <person name="Avila-Pacheco J."/>
            <person name="Jiang X."/>
            <person name="Kearney S.M."/>
            <person name="Perrotta A.R."/>
            <person name="Berdy B."/>
            <person name="Zhao S."/>
            <person name="Lieberman T.D."/>
            <person name="Swanson P.K."/>
            <person name="Smith M."/>
            <person name="Roesemann S."/>
            <person name="Alexander J.E."/>
            <person name="Rich S.A."/>
            <person name="Livny J."/>
            <person name="Vlamakis H."/>
            <person name="Clish C."/>
            <person name="Bullock K."/>
            <person name="Deik A."/>
            <person name="Scott J."/>
            <person name="Pierce K.A."/>
            <person name="Xavier R.J."/>
            <person name="Alm E.J."/>
        </authorList>
    </citation>
    <scope>NUCLEOTIDE SEQUENCE [LARGE SCALE GENOMIC DNA]</scope>
    <source>
        <strain evidence="1 2">BIOML-A21</strain>
    </source>
</reference>
<evidence type="ECO:0000313" key="2">
    <source>
        <dbReference type="Proteomes" id="UP000442334"/>
    </source>
</evidence>
<evidence type="ECO:0000313" key="1">
    <source>
        <dbReference type="EMBL" id="KAB4179567.1"/>
    </source>
</evidence>
<dbReference type="AlphaFoldDB" id="A0A7J5GQY5"/>
<accession>A0A7J5GQY5</accession>
<sequence length="36" mass="3973">MKRSIEDTPIVFIGAGNLATNLAKALYHKGFRIVQV</sequence>
<proteinExistence type="predicted"/>